<dbReference type="InterPro" id="IPR044986">
    <property type="entry name" value="KIF15/KIN-12"/>
</dbReference>
<dbReference type="PANTHER" id="PTHR37739:SF8">
    <property type="entry name" value="KINESIN-LIKE PROTEIN KIN-12D"/>
    <property type="match status" value="1"/>
</dbReference>
<reference evidence="10 11" key="1">
    <citation type="submission" date="2016-08" db="EMBL/GenBank/DDBJ databases">
        <title>Genomes of anaerobic fungi encode conserved fungal cellulosomes for biomass hydrolysis.</title>
        <authorList>
            <consortium name="DOE Joint Genome Institute"/>
            <person name="Haitjema C.H."/>
            <person name="Gilmore S.P."/>
            <person name="Henske J.K."/>
            <person name="Solomon K.V."/>
            <person name="De Groot R."/>
            <person name="Kuo A."/>
            <person name="Mondo S.J."/>
            <person name="Salamov A.A."/>
            <person name="Labutti K."/>
            <person name="Zhao Z."/>
            <person name="Chiniquy J."/>
            <person name="Barry K."/>
            <person name="Brewer H.M."/>
            <person name="Purvine S.O."/>
            <person name="Wright A.T."/>
            <person name="Boxma B."/>
            <person name="Van Alen T."/>
            <person name="Hackstein J.H."/>
            <person name="Baker S.E."/>
            <person name="Grigoriev I.V."/>
            <person name="O'Malley M.A."/>
        </authorList>
    </citation>
    <scope>NUCLEOTIDE SEQUENCE [LARGE SCALE GENOMIC DNA]</scope>
    <source>
        <strain evidence="11">finn</strain>
    </source>
</reference>
<feature type="binding site" evidence="7">
    <location>
        <begin position="26"/>
        <end position="33"/>
    </location>
    <ligand>
        <name>ATP</name>
        <dbReference type="ChEBI" id="CHEBI:30616"/>
    </ligand>
</feature>
<keyword evidence="5 7" id="KW-0505">Motor protein</keyword>
<reference evidence="10 11" key="2">
    <citation type="submission" date="2016-08" db="EMBL/GenBank/DDBJ databases">
        <title>Pervasive Adenine N6-methylation of Active Genes in Fungi.</title>
        <authorList>
            <consortium name="DOE Joint Genome Institute"/>
            <person name="Mondo S.J."/>
            <person name="Dannebaum R.O."/>
            <person name="Kuo R.C."/>
            <person name="Labutti K."/>
            <person name="Haridas S."/>
            <person name="Kuo A."/>
            <person name="Salamov A."/>
            <person name="Ahrendt S.R."/>
            <person name="Lipzen A."/>
            <person name="Sullivan W."/>
            <person name="Andreopoulos W.B."/>
            <person name="Clum A."/>
            <person name="Lindquist E."/>
            <person name="Daum C."/>
            <person name="Ramamoorthy G.K."/>
            <person name="Gryganskyi A."/>
            <person name="Culley D."/>
            <person name="Magnuson J.K."/>
            <person name="James T.Y."/>
            <person name="O'Malley M.A."/>
            <person name="Stajich J.E."/>
            <person name="Spatafora J.W."/>
            <person name="Visel A."/>
            <person name="Grigoriev I.V."/>
        </authorList>
    </citation>
    <scope>NUCLEOTIDE SEQUENCE [LARGE SCALE GENOMIC DNA]</scope>
    <source>
        <strain evidence="11">finn</strain>
    </source>
</reference>
<dbReference type="AlphaFoldDB" id="A0A1Y1VBQ6"/>
<evidence type="ECO:0000256" key="6">
    <source>
        <dbReference type="ARBA" id="ARBA00034488"/>
    </source>
</evidence>
<dbReference type="InterPro" id="IPR027417">
    <property type="entry name" value="P-loop_NTPase"/>
</dbReference>
<keyword evidence="1 8" id="KW-0493">Microtubule</keyword>
<dbReference type="OrthoDB" id="3176171at2759"/>
<evidence type="ECO:0000256" key="3">
    <source>
        <dbReference type="ARBA" id="ARBA00022840"/>
    </source>
</evidence>
<evidence type="ECO:0000256" key="4">
    <source>
        <dbReference type="ARBA" id="ARBA00023054"/>
    </source>
</evidence>
<dbReference type="SMART" id="SM00129">
    <property type="entry name" value="KISc"/>
    <property type="match status" value="1"/>
</dbReference>
<dbReference type="CDD" id="cd00106">
    <property type="entry name" value="KISc"/>
    <property type="match status" value="1"/>
</dbReference>
<accession>A0A1Y1VBQ6</accession>
<dbReference type="GO" id="GO:0005524">
    <property type="term" value="F:ATP binding"/>
    <property type="evidence" value="ECO:0007669"/>
    <property type="project" value="UniProtKB-UniRule"/>
</dbReference>
<dbReference type="GO" id="GO:0008017">
    <property type="term" value="F:microtubule binding"/>
    <property type="evidence" value="ECO:0007669"/>
    <property type="project" value="InterPro"/>
</dbReference>
<evidence type="ECO:0000256" key="2">
    <source>
        <dbReference type="ARBA" id="ARBA00022741"/>
    </source>
</evidence>
<dbReference type="EMBL" id="MCFH01000019">
    <property type="protein sequence ID" value="ORX51143.1"/>
    <property type="molecule type" value="Genomic_DNA"/>
</dbReference>
<dbReference type="GO" id="GO:0003777">
    <property type="term" value="F:microtubule motor activity"/>
    <property type="evidence" value="ECO:0007669"/>
    <property type="project" value="InterPro"/>
</dbReference>
<name>A0A1Y1VBQ6_9FUNG</name>
<dbReference type="GO" id="GO:0007018">
    <property type="term" value="P:microtubule-based movement"/>
    <property type="evidence" value="ECO:0007669"/>
    <property type="project" value="InterPro"/>
</dbReference>
<keyword evidence="2 7" id="KW-0547">Nucleotide-binding</keyword>
<dbReference type="STRING" id="1754191.A0A1Y1VBQ6"/>
<evidence type="ECO:0000313" key="10">
    <source>
        <dbReference type="EMBL" id="ORX51143.1"/>
    </source>
</evidence>
<keyword evidence="3 7" id="KW-0067">ATP-binding</keyword>
<protein>
    <recommendedName>
        <fullName evidence="8">Kinesin-like protein</fullName>
    </recommendedName>
</protein>
<evidence type="ECO:0000259" key="9">
    <source>
        <dbReference type="PROSITE" id="PS50067"/>
    </source>
</evidence>
<dbReference type="InterPro" id="IPR036961">
    <property type="entry name" value="Kinesin_motor_dom_sf"/>
</dbReference>
<dbReference type="PANTHER" id="PTHR37739">
    <property type="entry name" value="KINESIN-LIKE PROTEIN KIN-12D"/>
    <property type="match status" value="1"/>
</dbReference>
<comment type="similarity">
    <text evidence="6">Belongs to the TRAFAC class myosin-kinesin ATPase superfamily. Kinesin family. KIN-12 subfamily.</text>
</comment>
<organism evidence="10 11">
    <name type="scientific">Piromyces finnis</name>
    <dbReference type="NCBI Taxonomy" id="1754191"/>
    <lineage>
        <taxon>Eukaryota</taxon>
        <taxon>Fungi</taxon>
        <taxon>Fungi incertae sedis</taxon>
        <taxon>Chytridiomycota</taxon>
        <taxon>Chytridiomycota incertae sedis</taxon>
        <taxon>Neocallimastigomycetes</taxon>
        <taxon>Neocallimastigales</taxon>
        <taxon>Neocallimastigaceae</taxon>
        <taxon>Piromyces</taxon>
    </lineage>
</organism>
<gene>
    <name evidence="10" type="ORF">BCR36DRAFT_288536</name>
</gene>
<dbReference type="SUPFAM" id="SSF52540">
    <property type="entry name" value="P-loop containing nucleoside triphosphate hydrolases"/>
    <property type="match status" value="1"/>
</dbReference>
<dbReference type="Gene3D" id="3.40.850.10">
    <property type="entry name" value="Kinesin motor domain"/>
    <property type="match status" value="1"/>
</dbReference>
<evidence type="ECO:0000256" key="5">
    <source>
        <dbReference type="ARBA" id="ARBA00023175"/>
    </source>
</evidence>
<feature type="domain" description="Kinesin motor" evidence="9">
    <location>
        <begin position="1"/>
        <end position="298"/>
    </location>
</feature>
<dbReference type="InterPro" id="IPR001752">
    <property type="entry name" value="Kinesin_motor_dom"/>
</dbReference>
<dbReference type="Proteomes" id="UP000193719">
    <property type="component" value="Unassembled WGS sequence"/>
</dbReference>
<comment type="caution">
    <text evidence="10">The sequence shown here is derived from an EMBL/GenBank/DDBJ whole genome shotgun (WGS) entry which is preliminary data.</text>
</comment>
<sequence>MVFQIVGIPIATSVLKGYNGTIFAYGQTGTGKTYTMQGPFYSHEDPNFDNGDVYSEKQYLGLIPRIISYIFAQLSREAERNTKDDKKSSPVKYLCQASYYEIYNEQIFDLLTEGSDEPLNIHEDIKRGVFIDRLTTRSISTAEEAYKILEIGAWKRSTASTRMNTQSSRSHSVFTLTLQSKIEKDGITQIQESKLNLVDLAGSERQKLTGTTGQRLLEARNINKSLSALGQVIQSLVDMNNNKKKVHVGYRNSKLTFLLKDSLGGNSKTFLIANISPSTFSLAETLSTLRFAQCTKQVTNKAVVNQV</sequence>
<evidence type="ECO:0000256" key="8">
    <source>
        <dbReference type="RuleBase" id="RU000394"/>
    </source>
</evidence>
<dbReference type="Pfam" id="PF00225">
    <property type="entry name" value="Kinesin"/>
    <property type="match status" value="1"/>
</dbReference>
<proteinExistence type="inferred from homology"/>
<keyword evidence="4" id="KW-0175">Coiled coil</keyword>
<dbReference type="PROSITE" id="PS50067">
    <property type="entry name" value="KINESIN_MOTOR_2"/>
    <property type="match status" value="1"/>
</dbReference>
<dbReference type="PRINTS" id="PR00380">
    <property type="entry name" value="KINESINHEAVY"/>
</dbReference>
<evidence type="ECO:0000256" key="1">
    <source>
        <dbReference type="ARBA" id="ARBA00022701"/>
    </source>
</evidence>
<dbReference type="PROSITE" id="PS00411">
    <property type="entry name" value="KINESIN_MOTOR_1"/>
    <property type="match status" value="1"/>
</dbReference>
<evidence type="ECO:0000313" key="11">
    <source>
        <dbReference type="Proteomes" id="UP000193719"/>
    </source>
</evidence>
<dbReference type="InterPro" id="IPR019821">
    <property type="entry name" value="Kinesin_motor_CS"/>
</dbReference>
<dbReference type="GO" id="GO:0005874">
    <property type="term" value="C:microtubule"/>
    <property type="evidence" value="ECO:0007669"/>
    <property type="project" value="UniProtKB-KW"/>
</dbReference>
<keyword evidence="11" id="KW-1185">Reference proteome</keyword>
<evidence type="ECO:0000256" key="7">
    <source>
        <dbReference type="PROSITE-ProRule" id="PRU00283"/>
    </source>
</evidence>